<feature type="transmembrane region" description="Helical" evidence="2">
    <location>
        <begin position="197"/>
        <end position="216"/>
    </location>
</feature>
<feature type="transmembrane region" description="Helical" evidence="2">
    <location>
        <begin position="279"/>
        <end position="298"/>
    </location>
</feature>
<dbReference type="EMBL" id="JAWCUI010000044">
    <property type="protein sequence ID" value="KAL1892515.1"/>
    <property type="molecule type" value="Genomic_DNA"/>
</dbReference>
<comment type="caution">
    <text evidence="3">The sequence shown here is derived from an EMBL/GenBank/DDBJ whole genome shotgun (WGS) entry which is preliminary data.</text>
</comment>
<keyword evidence="4" id="KW-1185">Reference proteome</keyword>
<gene>
    <name evidence="3" type="ORF">Sste5346_007027</name>
</gene>
<evidence type="ECO:0000256" key="2">
    <source>
        <dbReference type="SAM" id="Phobius"/>
    </source>
</evidence>
<evidence type="ECO:0000313" key="4">
    <source>
        <dbReference type="Proteomes" id="UP001583186"/>
    </source>
</evidence>
<feature type="transmembrane region" description="Helical" evidence="2">
    <location>
        <begin position="135"/>
        <end position="156"/>
    </location>
</feature>
<proteinExistence type="predicted"/>
<dbReference type="PANTHER" id="PTHR37488:SF2">
    <property type="entry name" value="DUF1275 DOMAIN-CONTAINING PROTEIN"/>
    <property type="match status" value="1"/>
</dbReference>
<evidence type="ECO:0000313" key="3">
    <source>
        <dbReference type="EMBL" id="KAL1892515.1"/>
    </source>
</evidence>
<feature type="region of interest" description="Disordered" evidence="1">
    <location>
        <begin position="1"/>
        <end position="67"/>
    </location>
</feature>
<dbReference type="PANTHER" id="PTHR37488">
    <property type="entry name" value="DUF1275 DOMAIN-CONTAINING PROTEIN"/>
    <property type="match status" value="1"/>
</dbReference>
<reference evidence="3 4" key="1">
    <citation type="journal article" date="2024" name="IMA Fungus">
        <title>IMA Genome - F19 : A genome assembly and annotation guide to empower mycologists, including annotated draft genome sequences of Ceratocystis pirilliformis, Diaporthe australafricana, Fusarium ophioides, Paecilomyces lecythidis, and Sporothrix stenoceras.</title>
        <authorList>
            <person name="Aylward J."/>
            <person name="Wilson A.M."/>
            <person name="Visagie C.M."/>
            <person name="Spraker J."/>
            <person name="Barnes I."/>
            <person name="Buitendag C."/>
            <person name="Ceriani C."/>
            <person name="Del Mar Angel L."/>
            <person name="du Plessis D."/>
            <person name="Fuchs T."/>
            <person name="Gasser K."/>
            <person name="Kramer D."/>
            <person name="Li W."/>
            <person name="Munsamy K."/>
            <person name="Piso A."/>
            <person name="Price J.L."/>
            <person name="Sonnekus B."/>
            <person name="Thomas C."/>
            <person name="van der Nest A."/>
            <person name="van Dijk A."/>
            <person name="van Heerden A."/>
            <person name="van Vuuren N."/>
            <person name="Yilmaz N."/>
            <person name="Duong T.A."/>
            <person name="van der Merwe N.A."/>
            <person name="Wingfield M.J."/>
            <person name="Wingfield B.D."/>
        </authorList>
    </citation>
    <scope>NUCLEOTIDE SEQUENCE [LARGE SCALE GENOMIC DNA]</scope>
    <source>
        <strain evidence="3 4">CMW 5346</strain>
    </source>
</reference>
<feature type="transmembrane region" description="Helical" evidence="2">
    <location>
        <begin position="168"/>
        <end position="191"/>
    </location>
</feature>
<keyword evidence="2" id="KW-1133">Transmembrane helix</keyword>
<sequence length="311" mass="33262">MADTQPPAAQLFVPPTLTSHAASQSSLEGTLHGQDTQEKKETEKNQTQPTTSPSSTPTTQPTENFTRSGNAVWNHMTATIRPTLLAEAELILLTIFTGMQDAVSFPDYHCFASNQTGNTVFLMLALVLPELNGKMFVTANIGAALGFFLAGGWLTGQLSHIIGPRCRLWLVACNFLQSGMVFAAGAIQYVYGIDLEGSRAIAVIGLLAFASGSQVVQSRSLAMTEISTAMATAAWVDLLIDPKLFAICNRPRTRRVVFLFALVVGALLGAAIYRTVGSSVAILVSAGGKLLVAFMYLFNEAEKPKVEESTV</sequence>
<feature type="transmembrane region" description="Helical" evidence="2">
    <location>
        <begin position="256"/>
        <end position="273"/>
    </location>
</feature>
<evidence type="ECO:0000256" key="1">
    <source>
        <dbReference type="SAM" id="MobiDB-lite"/>
    </source>
</evidence>
<accession>A0ABR3YXC8</accession>
<keyword evidence="2" id="KW-0472">Membrane</keyword>
<dbReference type="Proteomes" id="UP001583186">
    <property type="component" value="Unassembled WGS sequence"/>
</dbReference>
<feature type="compositionally biased region" description="Low complexity" evidence="1">
    <location>
        <begin position="46"/>
        <end position="62"/>
    </location>
</feature>
<dbReference type="InterPro" id="IPR010699">
    <property type="entry name" value="DUF1275"/>
</dbReference>
<keyword evidence="2" id="KW-0812">Transmembrane</keyword>
<feature type="compositionally biased region" description="Basic and acidic residues" evidence="1">
    <location>
        <begin position="35"/>
        <end position="44"/>
    </location>
</feature>
<organism evidence="3 4">
    <name type="scientific">Sporothrix stenoceras</name>
    <dbReference type="NCBI Taxonomy" id="5173"/>
    <lineage>
        <taxon>Eukaryota</taxon>
        <taxon>Fungi</taxon>
        <taxon>Dikarya</taxon>
        <taxon>Ascomycota</taxon>
        <taxon>Pezizomycotina</taxon>
        <taxon>Sordariomycetes</taxon>
        <taxon>Sordariomycetidae</taxon>
        <taxon>Ophiostomatales</taxon>
        <taxon>Ophiostomataceae</taxon>
        <taxon>Sporothrix</taxon>
    </lineage>
</organism>
<dbReference type="Pfam" id="PF06912">
    <property type="entry name" value="DUF1275"/>
    <property type="match status" value="1"/>
</dbReference>
<evidence type="ECO:0008006" key="5">
    <source>
        <dbReference type="Google" id="ProtNLM"/>
    </source>
</evidence>
<feature type="compositionally biased region" description="Polar residues" evidence="1">
    <location>
        <begin position="16"/>
        <end position="28"/>
    </location>
</feature>
<protein>
    <recommendedName>
        <fullName evidence="5">DUF1275 domain protein</fullName>
    </recommendedName>
</protein>
<name>A0ABR3YXC8_9PEZI</name>